<dbReference type="SUPFAM" id="SSF53448">
    <property type="entry name" value="Nucleotide-diphospho-sugar transferases"/>
    <property type="match status" value="1"/>
</dbReference>
<dbReference type="GO" id="GO:0005737">
    <property type="term" value="C:cytoplasm"/>
    <property type="evidence" value="ECO:0007669"/>
    <property type="project" value="UniProtKB-SubCell"/>
</dbReference>
<dbReference type="Pfam" id="PF12804">
    <property type="entry name" value="NTP_transf_3"/>
    <property type="match status" value="1"/>
</dbReference>
<feature type="domain" description="MobA-like NTP transferase" evidence="9">
    <location>
        <begin position="54"/>
        <end position="199"/>
    </location>
</feature>
<dbReference type="InterPro" id="IPR029044">
    <property type="entry name" value="Nucleotide-diphossugar_trans"/>
</dbReference>
<keyword evidence="6 8" id="KW-0342">GTP-binding</keyword>
<dbReference type="PANTHER" id="PTHR19136:SF81">
    <property type="entry name" value="MOLYBDENUM COFACTOR GUANYLYLTRANSFERASE"/>
    <property type="match status" value="1"/>
</dbReference>
<keyword evidence="7 8" id="KW-0501">Molybdenum cofactor biosynthesis</keyword>
<comment type="function">
    <text evidence="8">Transfers a GMP moiety from GTP to Mo-molybdopterin (Mo-MPT) cofactor (Moco or molybdenum cofactor) to form Mo-molybdopterin guanine dinucleotide (Mo-MGD) cofactor.</text>
</comment>
<dbReference type="GO" id="GO:0006777">
    <property type="term" value="P:Mo-molybdopterin cofactor biosynthetic process"/>
    <property type="evidence" value="ECO:0007669"/>
    <property type="project" value="UniProtKB-KW"/>
</dbReference>
<dbReference type="AlphaFoldDB" id="A0A444MMA5"/>
<evidence type="ECO:0000256" key="1">
    <source>
        <dbReference type="ARBA" id="ARBA00022490"/>
    </source>
</evidence>
<dbReference type="GO" id="GO:0061603">
    <property type="term" value="F:molybdenum cofactor guanylyltransferase activity"/>
    <property type="evidence" value="ECO:0007669"/>
    <property type="project" value="UniProtKB-EC"/>
</dbReference>
<comment type="caution">
    <text evidence="10">The sequence shown here is derived from an EMBL/GenBank/DDBJ whole genome shotgun (WGS) entry which is preliminary data.</text>
</comment>
<feature type="binding site" evidence="8">
    <location>
        <begin position="57"/>
        <end position="59"/>
    </location>
    <ligand>
        <name>GTP</name>
        <dbReference type="ChEBI" id="CHEBI:37565"/>
    </ligand>
</feature>
<evidence type="ECO:0000259" key="9">
    <source>
        <dbReference type="Pfam" id="PF12804"/>
    </source>
</evidence>
<comment type="subcellular location">
    <subcellularLocation>
        <location evidence="8">Cytoplasm</location>
    </subcellularLocation>
</comment>
<keyword evidence="3 8" id="KW-0479">Metal-binding</keyword>
<feature type="binding site" evidence="8">
    <location>
        <position position="69"/>
    </location>
    <ligand>
        <name>GTP</name>
        <dbReference type="ChEBI" id="CHEBI:37565"/>
    </ligand>
</feature>
<comment type="cofactor">
    <cofactor evidence="8">
        <name>Mg(2+)</name>
        <dbReference type="ChEBI" id="CHEBI:18420"/>
    </cofactor>
</comment>
<dbReference type="PANTHER" id="PTHR19136">
    <property type="entry name" value="MOLYBDENUM COFACTOR GUANYLYLTRANSFERASE"/>
    <property type="match status" value="1"/>
</dbReference>
<reference evidence="10 11" key="1">
    <citation type="submission" date="2019-01" db="EMBL/GenBank/DDBJ databases">
        <title>Mucilaginibacter antarcticum sp. nov., isolated from antarctic soil.</title>
        <authorList>
            <person name="Yan Y.-Q."/>
            <person name="Du Z.-J."/>
        </authorList>
    </citation>
    <scope>NUCLEOTIDE SEQUENCE [LARGE SCALE GENOMIC DNA]</scope>
    <source>
        <strain evidence="10 11">F01003</strain>
    </source>
</reference>
<comment type="catalytic activity">
    <reaction evidence="8">
        <text>Mo-molybdopterin + GTP + H(+) = Mo-molybdopterin guanine dinucleotide + diphosphate</text>
        <dbReference type="Rhea" id="RHEA:34243"/>
        <dbReference type="ChEBI" id="CHEBI:15378"/>
        <dbReference type="ChEBI" id="CHEBI:33019"/>
        <dbReference type="ChEBI" id="CHEBI:37565"/>
        <dbReference type="ChEBI" id="CHEBI:71302"/>
        <dbReference type="ChEBI" id="CHEBI:71310"/>
        <dbReference type="EC" id="2.7.7.77"/>
    </reaction>
</comment>
<dbReference type="InterPro" id="IPR013482">
    <property type="entry name" value="Molybde_CF_guanTrfase"/>
</dbReference>
<protein>
    <recommendedName>
        <fullName evidence="8">Probable molybdenum cofactor guanylyltransferase</fullName>
        <shortName evidence="8">MoCo guanylyltransferase</shortName>
        <ecNumber evidence="8">2.7.7.77</ecNumber>
    </recommendedName>
    <alternativeName>
        <fullName evidence="8">GTP:molybdopterin guanylyltransferase</fullName>
    </alternativeName>
    <alternativeName>
        <fullName evidence="8">Mo-MPT guanylyltransferase</fullName>
    </alternativeName>
    <alternativeName>
        <fullName evidence="8">Molybdopterin guanylyltransferase</fullName>
    </alternativeName>
    <alternativeName>
        <fullName evidence="8">Molybdopterin-guanine dinucleotide synthase</fullName>
        <shortName evidence="8">MGD synthase</shortName>
    </alternativeName>
</protein>
<evidence type="ECO:0000313" key="11">
    <source>
        <dbReference type="Proteomes" id="UP000286701"/>
    </source>
</evidence>
<evidence type="ECO:0000256" key="8">
    <source>
        <dbReference type="HAMAP-Rule" id="MF_00316"/>
    </source>
</evidence>
<evidence type="ECO:0000256" key="5">
    <source>
        <dbReference type="ARBA" id="ARBA00022842"/>
    </source>
</evidence>
<organism evidence="10 11">
    <name type="scientific">Mucilaginibacter gilvus</name>
    <dbReference type="NCBI Taxonomy" id="2305909"/>
    <lineage>
        <taxon>Bacteria</taxon>
        <taxon>Pseudomonadati</taxon>
        <taxon>Bacteroidota</taxon>
        <taxon>Sphingobacteriia</taxon>
        <taxon>Sphingobacteriales</taxon>
        <taxon>Sphingobacteriaceae</taxon>
        <taxon>Mucilaginibacter</taxon>
    </lineage>
</organism>
<comment type="caution">
    <text evidence="8">Lacks conserved residue(s) required for the propagation of feature annotation.</text>
</comment>
<dbReference type="CDD" id="cd02503">
    <property type="entry name" value="MobA"/>
    <property type="match status" value="1"/>
</dbReference>
<evidence type="ECO:0000256" key="3">
    <source>
        <dbReference type="ARBA" id="ARBA00022723"/>
    </source>
</evidence>
<comment type="domain">
    <text evidence="8">The N-terminal domain determines nucleotide recognition and specific binding, while the C-terminal domain determines the specific binding to the target protein.</text>
</comment>
<dbReference type="Proteomes" id="UP000286701">
    <property type="component" value="Unassembled WGS sequence"/>
</dbReference>
<sequence length="250" mass="28055">MILLADNADEVFDFVKDAVPNWRELPTYKLNDGTAQIINFFQSRLQSAKPVLNGLVLAGGKSARMGVDKGALNWYGKEQRYYMADLLHDFCSEVFISCRDEDQKQEIDAEYVTLTDTFTGLGPYGAILSAFRQNPEAAWLVIACDMPLVDEGILQHLTNNRSVKHIGTAYHSEVTNFPEPLITIWEPKSYPALLQFLAQGYSCPRKVLINSDINLLQVPDAEALSNVNTPEEMDRVKRIIHNKTAQTDAS</sequence>
<name>A0A444MMA5_9SPHI</name>
<dbReference type="HAMAP" id="MF_00316">
    <property type="entry name" value="MobA"/>
    <property type="match status" value="1"/>
</dbReference>
<keyword evidence="5 8" id="KW-0460">Magnesium</keyword>
<dbReference type="Gene3D" id="3.90.550.10">
    <property type="entry name" value="Spore Coat Polysaccharide Biosynthesis Protein SpsA, Chain A"/>
    <property type="match status" value="1"/>
</dbReference>
<feature type="binding site" evidence="8">
    <location>
        <position position="145"/>
    </location>
    <ligand>
        <name>Mg(2+)</name>
        <dbReference type="ChEBI" id="CHEBI:18420"/>
    </ligand>
</feature>
<keyword evidence="1 8" id="KW-0963">Cytoplasm</keyword>
<keyword evidence="11" id="KW-1185">Reference proteome</keyword>
<dbReference type="OrthoDB" id="9788394at2"/>
<evidence type="ECO:0000256" key="4">
    <source>
        <dbReference type="ARBA" id="ARBA00022741"/>
    </source>
</evidence>
<gene>
    <name evidence="8" type="primary">mobA</name>
    <name evidence="10" type="ORF">EPL05_16470</name>
</gene>
<dbReference type="EMBL" id="SBIW01000007">
    <property type="protein sequence ID" value="RWY50414.1"/>
    <property type="molecule type" value="Genomic_DNA"/>
</dbReference>
<keyword evidence="2 8" id="KW-0808">Transferase</keyword>
<accession>A0A444MMA5</accession>
<evidence type="ECO:0000313" key="10">
    <source>
        <dbReference type="EMBL" id="RWY50414.1"/>
    </source>
</evidence>
<comment type="similarity">
    <text evidence="8">Belongs to the MobA family.</text>
</comment>
<keyword evidence="10" id="KW-0548">Nucleotidyltransferase</keyword>
<dbReference type="GO" id="GO:0005525">
    <property type="term" value="F:GTP binding"/>
    <property type="evidence" value="ECO:0007669"/>
    <property type="project" value="UniProtKB-UniRule"/>
</dbReference>
<feature type="binding site" evidence="8">
    <location>
        <position position="116"/>
    </location>
    <ligand>
        <name>GTP</name>
        <dbReference type="ChEBI" id="CHEBI:37565"/>
    </ligand>
</feature>
<evidence type="ECO:0000256" key="2">
    <source>
        <dbReference type="ARBA" id="ARBA00022679"/>
    </source>
</evidence>
<proteinExistence type="inferred from homology"/>
<dbReference type="GO" id="GO:0046872">
    <property type="term" value="F:metal ion binding"/>
    <property type="evidence" value="ECO:0007669"/>
    <property type="project" value="UniProtKB-KW"/>
</dbReference>
<dbReference type="InterPro" id="IPR025877">
    <property type="entry name" value="MobA-like_NTP_Trfase"/>
</dbReference>
<keyword evidence="4 8" id="KW-0547">Nucleotide-binding</keyword>
<evidence type="ECO:0000256" key="7">
    <source>
        <dbReference type="ARBA" id="ARBA00023150"/>
    </source>
</evidence>
<dbReference type="EC" id="2.7.7.77" evidence="8"/>
<evidence type="ECO:0000256" key="6">
    <source>
        <dbReference type="ARBA" id="ARBA00023134"/>
    </source>
</evidence>
<feature type="binding site" evidence="8">
    <location>
        <position position="145"/>
    </location>
    <ligand>
        <name>GTP</name>
        <dbReference type="ChEBI" id="CHEBI:37565"/>
    </ligand>
</feature>